<evidence type="ECO:0000256" key="1">
    <source>
        <dbReference type="SAM" id="MobiDB-lite"/>
    </source>
</evidence>
<dbReference type="Proteomes" id="UP000659767">
    <property type="component" value="Unassembled WGS sequence"/>
</dbReference>
<comment type="caution">
    <text evidence="2">The sequence shown here is derived from an EMBL/GenBank/DDBJ whole genome shotgun (WGS) entry which is preliminary data.</text>
</comment>
<feature type="compositionally biased region" description="Basic and acidic residues" evidence="1">
    <location>
        <begin position="49"/>
        <end position="71"/>
    </location>
</feature>
<protein>
    <submittedName>
        <fullName evidence="2">Uncharacterized protein</fullName>
    </submittedName>
</protein>
<evidence type="ECO:0000313" key="3">
    <source>
        <dbReference type="Proteomes" id="UP000659767"/>
    </source>
</evidence>
<proteinExistence type="predicted"/>
<sequence>MGARPRGGLGGDAQREGQRGAAQSDGDGPGVTRACGHGETFSVVGGSGEEGRGGVEEEKKREEEKARRGEVPVRQGRQALPR</sequence>
<organism evidence="2 3">
    <name type="scientific">Streptomyces badius</name>
    <dbReference type="NCBI Taxonomy" id="1941"/>
    <lineage>
        <taxon>Bacteria</taxon>
        <taxon>Bacillati</taxon>
        <taxon>Actinomycetota</taxon>
        <taxon>Actinomycetes</taxon>
        <taxon>Kitasatosporales</taxon>
        <taxon>Streptomycetaceae</taxon>
        <taxon>Streptomyces</taxon>
    </lineage>
</organism>
<keyword evidence="3" id="KW-1185">Reference proteome</keyword>
<accession>A0ABQ2TEP5</accession>
<feature type="region of interest" description="Disordered" evidence="1">
    <location>
        <begin position="1"/>
        <end position="82"/>
    </location>
</feature>
<dbReference type="EMBL" id="BMSZ01000013">
    <property type="protein sequence ID" value="GGS65322.1"/>
    <property type="molecule type" value="Genomic_DNA"/>
</dbReference>
<name>A0ABQ2TEP5_STRBA</name>
<evidence type="ECO:0000313" key="2">
    <source>
        <dbReference type="EMBL" id="GGS65322.1"/>
    </source>
</evidence>
<feature type="compositionally biased region" description="Gly residues" evidence="1">
    <location>
        <begin position="1"/>
        <end position="11"/>
    </location>
</feature>
<reference evidence="3" key="1">
    <citation type="journal article" date="2019" name="Int. J. Syst. Evol. Microbiol.">
        <title>The Global Catalogue of Microorganisms (GCM) 10K type strain sequencing project: providing services to taxonomists for standard genome sequencing and annotation.</title>
        <authorList>
            <consortium name="The Broad Institute Genomics Platform"/>
            <consortium name="The Broad Institute Genome Sequencing Center for Infectious Disease"/>
            <person name="Wu L."/>
            <person name="Ma J."/>
        </authorList>
    </citation>
    <scope>NUCLEOTIDE SEQUENCE [LARGE SCALE GENOMIC DNA]</scope>
    <source>
        <strain evidence="3">JCM 4350</strain>
    </source>
</reference>
<gene>
    <name evidence="2" type="ORF">GCM10010253_45250</name>
</gene>